<name>A0A392MFQ2_9FABA</name>
<feature type="non-terminal residue" evidence="1">
    <location>
        <position position="1"/>
    </location>
</feature>
<reference evidence="1 2" key="1">
    <citation type="journal article" date="2018" name="Front. Plant Sci.">
        <title>Red Clover (Trifolium pratense) and Zigzag Clover (T. medium) - A Picture of Genomic Similarities and Differences.</title>
        <authorList>
            <person name="Dluhosova J."/>
            <person name="Istvanek J."/>
            <person name="Nedelnik J."/>
            <person name="Repkova J."/>
        </authorList>
    </citation>
    <scope>NUCLEOTIDE SEQUENCE [LARGE SCALE GENOMIC DNA]</scope>
    <source>
        <strain evidence="2">cv. 10/8</strain>
        <tissue evidence="1">Leaf</tissue>
    </source>
</reference>
<accession>A0A392MFQ2</accession>
<organism evidence="1 2">
    <name type="scientific">Trifolium medium</name>
    <dbReference type="NCBI Taxonomy" id="97028"/>
    <lineage>
        <taxon>Eukaryota</taxon>
        <taxon>Viridiplantae</taxon>
        <taxon>Streptophyta</taxon>
        <taxon>Embryophyta</taxon>
        <taxon>Tracheophyta</taxon>
        <taxon>Spermatophyta</taxon>
        <taxon>Magnoliopsida</taxon>
        <taxon>eudicotyledons</taxon>
        <taxon>Gunneridae</taxon>
        <taxon>Pentapetalae</taxon>
        <taxon>rosids</taxon>
        <taxon>fabids</taxon>
        <taxon>Fabales</taxon>
        <taxon>Fabaceae</taxon>
        <taxon>Papilionoideae</taxon>
        <taxon>50 kb inversion clade</taxon>
        <taxon>NPAAA clade</taxon>
        <taxon>Hologalegina</taxon>
        <taxon>IRL clade</taxon>
        <taxon>Trifolieae</taxon>
        <taxon>Trifolium</taxon>
    </lineage>
</organism>
<proteinExistence type="predicted"/>
<evidence type="ECO:0000313" key="1">
    <source>
        <dbReference type="EMBL" id="MCH86336.1"/>
    </source>
</evidence>
<gene>
    <name evidence="1" type="ORF">A2U01_0007191</name>
</gene>
<evidence type="ECO:0000313" key="2">
    <source>
        <dbReference type="Proteomes" id="UP000265520"/>
    </source>
</evidence>
<keyword evidence="2" id="KW-1185">Reference proteome</keyword>
<dbReference type="AlphaFoldDB" id="A0A392MFQ2"/>
<protein>
    <submittedName>
        <fullName evidence="1">Gag-pol polyprotein</fullName>
    </submittedName>
</protein>
<dbReference type="Proteomes" id="UP000265520">
    <property type="component" value="Unassembled WGS sequence"/>
</dbReference>
<dbReference type="EMBL" id="LXQA010010155">
    <property type="protein sequence ID" value="MCH86336.1"/>
    <property type="molecule type" value="Genomic_DNA"/>
</dbReference>
<sequence length="145" mass="16405">EEGSLEGWGKLPDIPEKKDRFRLGYIPSAAMFPRASQNRFGLGYIPSIQETFHSAGFDHEDHVALLEDTDVDVPDLVYRCTPDEILTNWKAMEIPEIISISKSVNKPTENDTAIFPYNFEFSINQAEVGDEDDCELPEGLTRLLK</sequence>
<comment type="caution">
    <text evidence="1">The sequence shown here is derived from an EMBL/GenBank/DDBJ whole genome shotgun (WGS) entry which is preliminary data.</text>
</comment>